<dbReference type="Pfam" id="PF02021">
    <property type="entry name" value="UPF0102"/>
    <property type="match status" value="1"/>
</dbReference>
<dbReference type="InterPro" id="IPR011856">
    <property type="entry name" value="tRNA_endonuc-like_dom_sf"/>
</dbReference>
<name>A0A6J6C4E0_9ZZZZ</name>
<reference evidence="1" key="1">
    <citation type="submission" date="2020-05" db="EMBL/GenBank/DDBJ databases">
        <authorList>
            <person name="Chiriac C."/>
            <person name="Salcher M."/>
            <person name="Ghai R."/>
            <person name="Kavagutti S V."/>
        </authorList>
    </citation>
    <scope>NUCLEOTIDE SEQUENCE</scope>
</reference>
<dbReference type="InterPro" id="IPR011335">
    <property type="entry name" value="Restrct_endonuc-II-like"/>
</dbReference>
<proteinExistence type="inferred from homology"/>
<dbReference type="AlphaFoldDB" id="A0A6J6C4E0"/>
<dbReference type="SUPFAM" id="SSF52980">
    <property type="entry name" value="Restriction endonuclease-like"/>
    <property type="match status" value="1"/>
</dbReference>
<organism evidence="1">
    <name type="scientific">freshwater metagenome</name>
    <dbReference type="NCBI Taxonomy" id="449393"/>
    <lineage>
        <taxon>unclassified sequences</taxon>
        <taxon>metagenomes</taxon>
        <taxon>ecological metagenomes</taxon>
    </lineage>
</organism>
<dbReference type="NCBIfam" id="NF009150">
    <property type="entry name" value="PRK12497.1-3"/>
    <property type="match status" value="1"/>
</dbReference>
<dbReference type="PANTHER" id="PTHR34039">
    <property type="entry name" value="UPF0102 PROTEIN YRAN"/>
    <property type="match status" value="1"/>
</dbReference>
<dbReference type="HAMAP" id="MF_00048">
    <property type="entry name" value="UPF0102"/>
    <property type="match status" value="1"/>
</dbReference>
<evidence type="ECO:0000313" key="1">
    <source>
        <dbReference type="EMBL" id="CAB4545158.1"/>
    </source>
</evidence>
<gene>
    <name evidence="1" type="ORF">UFOPK1410_00919</name>
</gene>
<protein>
    <submittedName>
        <fullName evidence="1">Unannotated protein</fullName>
    </submittedName>
</protein>
<sequence>MSNNRRHILGRYGEEAAANYLSALGYEIVERNFACRAGEIDLIARDKDAWVFVEVKTRSSKGFGDPFEAITELKLAKMRKTIAQWRADRQVHALKLRLDAVSVLVSHGRVHIEHLKQVA</sequence>
<dbReference type="EMBL" id="CAEZSH010000135">
    <property type="protein sequence ID" value="CAB4545158.1"/>
    <property type="molecule type" value="Genomic_DNA"/>
</dbReference>
<dbReference type="Gene3D" id="3.40.1350.10">
    <property type="match status" value="1"/>
</dbReference>
<dbReference type="NCBIfam" id="NF009154">
    <property type="entry name" value="PRK12497.3-3"/>
    <property type="match status" value="1"/>
</dbReference>
<dbReference type="GO" id="GO:0003676">
    <property type="term" value="F:nucleic acid binding"/>
    <property type="evidence" value="ECO:0007669"/>
    <property type="project" value="InterPro"/>
</dbReference>
<dbReference type="InterPro" id="IPR003509">
    <property type="entry name" value="UPF0102_YraN-like"/>
</dbReference>
<accession>A0A6J6C4E0</accession>
<dbReference type="PANTHER" id="PTHR34039:SF1">
    <property type="entry name" value="UPF0102 PROTEIN YRAN"/>
    <property type="match status" value="1"/>
</dbReference>
<dbReference type="CDD" id="cd20736">
    <property type="entry name" value="PoNe_Nuclease"/>
    <property type="match status" value="1"/>
</dbReference>